<organism evidence="2 3">
    <name type="scientific">Jeotgalibacillus salarius</name>
    <dbReference type="NCBI Taxonomy" id="546023"/>
    <lineage>
        <taxon>Bacteria</taxon>
        <taxon>Bacillati</taxon>
        <taxon>Bacillota</taxon>
        <taxon>Bacilli</taxon>
        <taxon>Bacillales</taxon>
        <taxon>Caryophanaceae</taxon>
        <taxon>Jeotgalibacillus</taxon>
    </lineage>
</organism>
<evidence type="ECO:0000256" key="1">
    <source>
        <dbReference type="SAM" id="Phobius"/>
    </source>
</evidence>
<keyword evidence="1" id="KW-1133">Transmembrane helix</keyword>
<dbReference type="AlphaFoldDB" id="A0A4Y8LID0"/>
<reference evidence="2 3" key="1">
    <citation type="submission" date="2019-03" db="EMBL/GenBank/DDBJ databases">
        <authorList>
            <person name="Yang Y."/>
        </authorList>
    </citation>
    <scope>NUCLEOTIDE SEQUENCE [LARGE SCALE GENOMIC DNA]</scope>
    <source>
        <strain evidence="2 3">ASL-1</strain>
    </source>
</reference>
<feature type="transmembrane region" description="Helical" evidence="1">
    <location>
        <begin position="43"/>
        <end position="67"/>
    </location>
</feature>
<keyword evidence="1" id="KW-0472">Membrane</keyword>
<accession>A0A4Y8LID0</accession>
<protein>
    <submittedName>
        <fullName evidence="2">Uncharacterized protein</fullName>
    </submittedName>
</protein>
<dbReference type="OrthoDB" id="2454818at2"/>
<keyword evidence="1" id="KW-0812">Transmembrane</keyword>
<evidence type="ECO:0000313" key="2">
    <source>
        <dbReference type="EMBL" id="TFE00317.1"/>
    </source>
</evidence>
<keyword evidence="3" id="KW-1185">Reference proteome</keyword>
<dbReference type="EMBL" id="SORX01000007">
    <property type="protein sequence ID" value="TFE00317.1"/>
    <property type="molecule type" value="Genomic_DNA"/>
</dbReference>
<dbReference type="RefSeq" id="WP_134382132.1">
    <property type="nucleotide sequence ID" value="NZ_SORX01000007.1"/>
</dbReference>
<sequence length="68" mass="7298">MTVVITLIAVVMICGIGLAVTLQAGHKKDEKDEVSETVKNHPVLFNPVIIIYSLAGIAGVSIVLFYML</sequence>
<dbReference type="Proteomes" id="UP000297776">
    <property type="component" value="Unassembled WGS sequence"/>
</dbReference>
<name>A0A4Y8LID0_9BACL</name>
<gene>
    <name evidence="2" type="ORF">E2626_12620</name>
</gene>
<proteinExistence type="predicted"/>
<evidence type="ECO:0000313" key="3">
    <source>
        <dbReference type="Proteomes" id="UP000297776"/>
    </source>
</evidence>
<comment type="caution">
    <text evidence="2">The sequence shown here is derived from an EMBL/GenBank/DDBJ whole genome shotgun (WGS) entry which is preliminary data.</text>
</comment>